<dbReference type="EMBL" id="JAGSOH010000055">
    <property type="protein sequence ID" value="MBR7828406.1"/>
    <property type="molecule type" value="Genomic_DNA"/>
</dbReference>
<gene>
    <name evidence="1" type="ORF">KDK95_18995</name>
</gene>
<dbReference type="SUPFAM" id="SSF143744">
    <property type="entry name" value="GlcG-like"/>
    <property type="match status" value="1"/>
</dbReference>
<dbReference type="InterPro" id="IPR038084">
    <property type="entry name" value="PduO/GlcC-like_sf"/>
</dbReference>
<keyword evidence="2" id="KW-1185">Reference proteome</keyword>
<evidence type="ECO:0000313" key="2">
    <source>
        <dbReference type="Proteomes" id="UP000676325"/>
    </source>
</evidence>
<sequence length="154" mass="15912">MSGPTLKEAQALIEAAQQRAFDLGKAVSVAVVDYGGYVVAVSRMDGARPMTPSIAISKAYSAAVMQRPTAMLKAWSNGDPVFFSQVARMGHQPIVATLGGYTLKRGDEILGGVGIAGGSAEEDEAIAKGVVEAAGWSTEFPAWAGARKEPNGNG</sequence>
<dbReference type="InterPro" id="IPR052517">
    <property type="entry name" value="GlcG_carb_metab_protein"/>
</dbReference>
<dbReference type="AlphaFoldDB" id="A0A941EBB2"/>
<organism evidence="1 2">
    <name type="scientific">Actinospica acidithermotolerans</name>
    <dbReference type="NCBI Taxonomy" id="2828514"/>
    <lineage>
        <taxon>Bacteria</taxon>
        <taxon>Bacillati</taxon>
        <taxon>Actinomycetota</taxon>
        <taxon>Actinomycetes</taxon>
        <taxon>Catenulisporales</taxon>
        <taxon>Actinospicaceae</taxon>
        <taxon>Actinospica</taxon>
    </lineage>
</organism>
<proteinExistence type="predicted"/>
<dbReference type="PANTHER" id="PTHR34309">
    <property type="entry name" value="SLR1406 PROTEIN"/>
    <property type="match status" value="1"/>
</dbReference>
<dbReference type="PANTHER" id="PTHR34309:SF1">
    <property type="entry name" value="PROTEIN GLCG"/>
    <property type="match status" value="1"/>
</dbReference>
<name>A0A941EBB2_9ACTN</name>
<dbReference type="RefSeq" id="WP_212519540.1">
    <property type="nucleotide sequence ID" value="NZ_JAGSOH010000055.1"/>
</dbReference>
<dbReference type="Gene3D" id="3.30.450.150">
    <property type="entry name" value="Haem-degrading domain"/>
    <property type="match status" value="1"/>
</dbReference>
<reference evidence="1" key="1">
    <citation type="submission" date="2021-04" db="EMBL/GenBank/DDBJ databases">
        <title>Genome based classification of Actinospica acidithermotolerans sp. nov., an actinobacterium isolated from an Indonesian hot spring.</title>
        <authorList>
            <person name="Kusuma A.B."/>
            <person name="Putra K.E."/>
            <person name="Nafisah S."/>
            <person name="Loh J."/>
            <person name="Nouioui I."/>
            <person name="Goodfellow M."/>
        </authorList>
    </citation>
    <scope>NUCLEOTIDE SEQUENCE</scope>
    <source>
        <strain evidence="1">MGRD01-02</strain>
    </source>
</reference>
<dbReference type="Proteomes" id="UP000676325">
    <property type="component" value="Unassembled WGS sequence"/>
</dbReference>
<comment type="caution">
    <text evidence="1">The sequence shown here is derived from an EMBL/GenBank/DDBJ whole genome shotgun (WGS) entry which is preliminary data.</text>
</comment>
<evidence type="ECO:0000313" key="1">
    <source>
        <dbReference type="EMBL" id="MBR7828406.1"/>
    </source>
</evidence>
<accession>A0A941EBB2</accession>
<dbReference type="InterPro" id="IPR005624">
    <property type="entry name" value="PduO/GlcC-like"/>
</dbReference>
<protein>
    <submittedName>
        <fullName evidence="1">Heme-binding protein</fullName>
    </submittedName>
</protein>
<dbReference type="Pfam" id="PF03928">
    <property type="entry name" value="HbpS-like"/>
    <property type="match status" value="1"/>
</dbReference>